<dbReference type="STRING" id="1109443.G4TPR6"/>
<dbReference type="HOGENOM" id="CLU_033975_0_0_1"/>
<name>G4TPR6_SERID</name>
<dbReference type="Pfam" id="PF02515">
    <property type="entry name" value="CoA_transf_3"/>
    <property type="match status" value="1"/>
</dbReference>
<dbReference type="InterPro" id="IPR023606">
    <property type="entry name" value="CoA-Trfase_III_dom_1_sf"/>
</dbReference>
<dbReference type="eggNOG" id="KOG3957">
    <property type="taxonomic scope" value="Eukaryota"/>
</dbReference>
<evidence type="ECO:0000256" key="2">
    <source>
        <dbReference type="ARBA" id="ARBA00022679"/>
    </source>
</evidence>
<comment type="similarity">
    <text evidence="1">Belongs to the CoA-transferase III family.</text>
</comment>
<accession>G4TPR6</accession>
<dbReference type="Gene3D" id="3.30.1540.10">
    <property type="entry name" value="formyl-coa transferase, domain 3"/>
    <property type="match status" value="1"/>
</dbReference>
<dbReference type="InterPro" id="IPR050483">
    <property type="entry name" value="CoA-transferase_III_domain"/>
</dbReference>
<dbReference type="InterPro" id="IPR044855">
    <property type="entry name" value="CoA-Trfase_III_dom3_sf"/>
</dbReference>
<keyword evidence="2" id="KW-0808">Transferase</keyword>
<evidence type="ECO:0000313" key="4">
    <source>
        <dbReference type="Proteomes" id="UP000007148"/>
    </source>
</evidence>
<dbReference type="GO" id="GO:0047369">
    <property type="term" value="F:succinate-hydroxymethylglutarate CoA-transferase activity"/>
    <property type="evidence" value="ECO:0007669"/>
    <property type="project" value="TreeGrafter"/>
</dbReference>
<proteinExistence type="inferred from homology"/>
<dbReference type="InterPro" id="IPR003673">
    <property type="entry name" value="CoA-Trfase_fam_III"/>
</dbReference>
<evidence type="ECO:0000256" key="1">
    <source>
        <dbReference type="ARBA" id="ARBA00008383"/>
    </source>
</evidence>
<evidence type="ECO:0000313" key="3">
    <source>
        <dbReference type="EMBL" id="CCA73309.1"/>
    </source>
</evidence>
<dbReference type="Proteomes" id="UP000007148">
    <property type="component" value="Unassembled WGS sequence"/>
</dbReference>
<comment type="caution">
    <text evidence="3">The sequence shown here is derived from an EMBL/GenBank/DDBJ whole genome shotgun (WGS) entry which is preliminary data.</text>
</comment>
<dbReference type="EMBL" id="CAFZ01000216">
    <property type="protein sequence ID" value="CCA73309.1"/>
    <property type="molecule type" value="Genomic_DNA"/>
</dbReference>
<dbReference type="AlphaFoldDB" id="G4TPR6"/>
<dbReference type="Gene3D" id="3.40.50.10540">
    <property type="entry name" value="Crotonobetainyl-coa:carnitine coa-transferase, domain 1"/>
    <property type="match status" value="1"/>
</dbReference>
<reference evidence="3 4" key="1">
    <citation type="journal article" date="2011" name="PLoS Pathog.">
        <title>Endophytic Life Strategies Decoded by Genome and Transcriptome Analyses of the Mutualistic Root Symbiont Piriformospora indica.</title>
        <authorList>
            <person name="Zuccaro A."/>
            <person name="Lahrmann U."/>
            <person name="Guldener U."/>
            <person name="Langen G."/>
            <person name="Pfiffi S."/>
            <person name="Biedenkopf D."/>
            <person name="Wong P."/>
            <person name="Samans B."/>
            <person name="Grimm C."/>
            <person name="Basiewicz M."/>
            <person name="Murat C."/>
            <person name="Martin F."/>
            <person name="Kogel K.H."/>
        </authorList>
    </citation>
    <scope>NUCLEOTIDE SEQUENCE [LARGE SCALE GENOMIC DNA]</scope>
    <source>
        <strain evidence="3 4">DSM 11827</strain>
    </source>
</reference>
<dbReference type="GO" id="GO:0005739">
    <property type="term" value="C:mitochondrion"/>
    <property type="evidence" value="ECO:0007669"/>
    <property type="project" value="TreeGrafter"/>
</dbReference>
<organism evidence="3 4">
    <name type="scientific">Serendipita indica (strain DSM 11827)</name>
    <name type="common">Root endophyte fungus</name>
    <name type="synonym">Piriformospora indica</name>
    <dbReference type="NCBI Taxonomy" id="1109443"/>
    <lineage>
        <taxon>Eukaryota</taxon>
        <taxon>Fungi</taxon>
        <taxon>Dikarya</taxon>
        <taxon>Basidiomycota</taxon>
        <taxon>Agaricomycotina</taxon>
        <taxon>Agaricomycetes</taxon>
        <taxon>Sebacinales</taxon>
        <taxon>Serendipitaceae</taxon>
        <taxon>Serendipita</taxon>
    </lineage>
</organism>
<dbReference type="SUPFAM" id="SSF89796">
    <property type="entry name" value="CoA-transferase family III (CaiB/BaiF)"/>
    <property type="match status" value="1"/>
</dbReference>
<dbReference type="InParanoid" id="G4TPR6"/>
<protein>
    <submittedName>
        <fullName evidence="3">Related to alpha-methylacyl-coa racemase</fullName>
    </submittedName>
</protein>
<keyword evidence="4" id="KW-1185">Reference proteome</keyword>
<dbReference type="OrthoDB" id="5863171at2759"/>
<gene>
    <name evidence="3" type="ORF">PIIN_11742</name>
</gene>
<dbReference type="PANTHER" id="PTHR48207:SF3">
    <property type="entry name" value="SUCCINATE--HYDROXYMETHYLGLUTARATE COA-TRANSFERASE"/>
    <property type="match status" value="1"/>
</dbReference>
<dbReference type="PANTHER" id="PTHR48207">
    <property type="entry name" value="SUCCINATE--HYDROXYMETHYLGLUTARATE COA-TRANSFERASE"/>
    <property type="match status" value="1"/>
</dbReference>
<dbReference type="OMA" id="RVAMYDV"/>
<sequence length="369" mass="39963">MLLADLGADVIKVESFAGDDTRSWSPPSAPLKEDIPLPDEPAESAYFLSVNRNKRSICVDFKSPQGIELMHRLVARADILVENFIPGKLEKLGLGYSQCQELNPGIIYTSISGYGQTGPYAANAGYDVVIEAEAGLMHITGEPNGPPCKVGVAVTDVSTGLYAHGAILAALLARQTTGRGIAGLANIASNYLVANASATRHGTAHPSIVFPCKDGYIMIGAGNDNQFGLLCRRVLERPELATNENFSTNRSRVANRESLVDAITAILMQETRDYWIQKFNGVGVPFGPINDIEQTFSHPQVQARGLVVEVEHPRAGPVKLVGPAVMYNGSRMGVTRPPPYLGQHTSEVLREVGYQDKEIERLRQSKVVR</sequence>